<feature type="region of interest" description="Disordered" evidence="1">
    <location>
        <begin position="27"/>
        <end position="47"/>
    </location>
</feature>
<organism evidence="2 3">
    <name type="scientific">Burkholderia latens</name>
    <dbReference type="NCBI Taxonomy" id="488446"/>
    <lineage>
        <taxon>Bacteria</taxon>
        <taxon>Pseudomonadati</taxon>
        <taxon>Pseudomonadota</taxon>
        <taxon>Betaproteobacteria</taxon>
        <taxon>Burkholderiales</taxon>
        <taxon>Burkholderiaceae</taxon>
        <taxon>Burkholderia</taxon>
        <taxon>Burkholderia cepacia complex</taxon>
    </lineage>
</organism>
<evidence type="ECO:0000256" key="1">
    <source>
        <dbReference type="SAM" id="MobiDB-lite"/>
    </source>
</evidence>
<dbReference type="AlphaFoldDB" id="A0A6H9T8E8"/>
<evidence type="ECO:0000313" key="3">
    <source>
        <dbReference type="Proteomes" id="UP000430232"/>
    </source>
</evidence>
<dbReference type="Proteomes" id="UP000430232">
    <property type="component" value="Unassembled WGS sequence"/>
</dbReference>
<evidence type="ECO:0000313" key="2">
    <source>
        <dbReference type="EMBL" id="KAB0644095.1"/>
    </source>
</evidence>
<keyword evidence="3" id="KW-1185">Reference proteome</keyword>
<sequence length="153" mass="16493">MRPTTHWCSGQRATGVIGALPKHVDGRACPTPDGASGPESPRASQARGLFHSSPAALSFAGPHGTASSDPPRASRHFAAHRLISLLHDFRGNAARVVRVQSRNAACARQYFFSFILISICNHRSDCPALKTRCVRIRKNDAIALKNPEQNSDG</sequence>
<accession>A0A6H9T8E8</accession>
<name>A0A6H9T8E8_9BURK</name>
<comment type="caution">
    <text evidence="2">The sequence shown here is derived from an EMBL/GenBank/DDBJ whole genome shotgun (WGS) entry which is preliminary data.</text>
</comment>
<dbReference type="EMBL" id="VZOJ01000006">
    <property type="protein sequence ID" value="KAB0644095.1"/>
    <property type="molecule type" value="Genomic_DNA"/>
</dbReference>
<proteinExistence type="predicted"/>
<reference evidence="2 3" key="1">
    <citation type="submission" date="2019-09" db="EMBL/GenBank/DDBJ databases">
        <title>Draft genome sequences of 48 bacterial type strains from the CCUG.</title>
        <authorList>
            <person name="Tunovic T."/>
            <person name="Pineiro-Iglesias B."/>
            <person name="Unosson C."/>
            <person name="Inganas E."/>
            <person name="Ohlen M."/>
            <person name="Cardew S."/>
            <person name="Jensie-Markopoulos S."/>
            <person name="Salva-Serra F."/>
            <person name="Jaen-Luchoro D."/>
            <person name="Karlsson R."/>
            <person name="Svensson-Stadler L."/>
            <person name="Chun J."/>
            <person name="Moore E."/>
        </authorList>
    </citation>
    <scope>NUCLEOTIDE SEQUENCE [LARGE SCALE GENOMIC DNA]</scope>
    <source>
        <strain evidence="2 3">CCUG 54555</strain>
    </source>
</reference>
<protein>
    <submittedName>
        <fullName evidence="2">Uncharacterized protein</fullName>
    </submittedName>
</protein>
<dbReference type="GeneID" id="99793117"/>
<dbReference type="RefSeq" id="WP_151063110.1">
    <property type="nucleotide sequence ID" value="NZ_CABVPL010000065.1"/>
</dbReference>
<gene>
    <name evidence="2" type="ORF">F7R21_04680</name>
</gene>